<dbReference type="SUPFAM" id="SSF55073">
    <property type="entry name" value="Nucleotide cyclase"/>
    <property type="match status" value="1"/>
</dbReference>
<sequence>MRRSENNSIMKKLMVPMILVMLIQTGLFFGTILWSGTLNTMTHNAFDILNQRVINRKNYLQNEMVQRWSNLGDSVSAVNNEVESYLTEKNMDLAHLNGDDSVPSDLLERLSDDVLYLLRKNSVTGAFIVFDDLNENDSYSGIYLRDTDPESNSVNNSDILIERAPSNVTKSMGIPMDTWWTPRFKLTEQSDFFFKPYEAAKEHLEIGWQDLGYWSRPFHLSEKDLEVITYSVPLVIDGKPYGVLGVELTTDYLRKLLPYDEIATDKQGAYLLAVAEGEERSFDNVIESGPIYKQLFGDANGIALEGKEVYESNYEITRSERYNEAAVGSVQYLQLYNTHTPFENDRWALIGIIGKNDLLSIVNHVKTLILISMGISLTLGVVTVIVVSRVVTRPITGLVRDLKSSDARLPLRLGKINIVEIDELAKAIEDLSSNVADAASKLSQIVDMSNIQLGAFEYRKATGQTFCTGRLFEILGLEPLSEGGYADTEQFKQAMLSLEKWVESRTEHAVIFRIEDEQRHPRWVRLESVEDEEKVMGVAVDITQETLEKRKIEYERDYDLLTNLLNRRAFHAELKRKFASPAALKVSALIMLDLDNLKYINDTYGHDYGDVYIQYSANALKKFAPYNVVLSRMSGDEFYVFIYGYEDKAAVRRIIADIQREMLSTVLPLPDNDSVKIRVSAGVAWYPDDAEDYETLIRYADFAMYMVKNTTKGEFKEFDRASYEKDAYLLHGKEDLNRLIDGELVEYHFQPIVEVATASVFAYEALMRSKIDTLSTPLEILTLAKSQSKLYQIEQLTWFKALEAFARLKAEERGAKVFINSIPNQVLSERDMKLFETMYAPFLGRIVVELTEEEKLDERSMVLKQHYCKQWGSQLAIDDFGTGYNGDGILLSLTPDYVKIDMSIVRNIDKDENRQRLLKNLVSYLKPQKIRTIAEGVETKAEMDMVISLGVDYLQGYYLGWPEAEPAALSESLKKEIRAARDHVHKVVDS</sequence>
<keyword evidence="1" id="KW-1133">Transmembrane helix</keyword>
<dbReference type="GO" id="GO:0071111">
    <property type="term" value="F:cyclic-guanylate-specific phosphodiesterase activity"/>
    <property type="evidence" value="ECO:0007669"/>
    <property type="project" value="InterPro"/>
</dbReference>
<evidence type="ECO:0000256" key="1">
    <source>
        <dbReference type="SAM" id="Phobius"/>
    </source>
</evidence>
<evidence type="ECO:0000259" key="2">
    <source>
        <dbReference type="PROSITE" id="PS50883"/>
    </source>
</evidence>
<name>A0A926HPL6_9FIRM</name>
<dbReference type="Proteomes" id="UP000623172">
    <property type="component" value="Unassembled WGS sequence"/>
</dbReference>
<dbReference type="RefSeq" id="WP_249315881.1">
    <property type="nucleotide sequence ID" value="NZ_JACRSR010000001.1"/>
</dbReference>
<dbReference type="CDD" id="cd01949">
    <property type="entry name" value="GGDEF"/>
    <property type="match status" value="1"/>
</dbReference>
<dbReference type="Gene3D" id="3.30.450.20">
    <property type="entry name" value="PAS domain"/>
    <property type="match status" value="1"/>
</dbReference>
<dbReference type="CDD" id="cd01948">
    <property type="entry name" value="EAL"/>
    <property type="match status" value="1"/>
</dbReference>
<dbReference type="Gene3D" id="3.20.20.450">
    <property type="entry name" value="EAL domain"/>
    <property type="match status" value="1"/>
</dbReference>
<dbReference type="SMART" id="SM00052">
    <property type="entry name" value="EAL"/>
    <property type="match status" value="1"/>
</dbReference>
<keyword evidence="1" id="KW-0472">Membrane</keyword>
<dbReference type="Gene3D" id="3.30.70.270">
    <property type="match status" value="1"/>
</dbReference>
<dbReference type="PROSITE" id="PS50887">
    <property type="entry name" value="GGDEF"/>
    <property type="match status" value="1"/>
</dbReference>
<evidence type="ECO:0000313" key="5">
    <source>
        <dbReference type="Proteomes" id="UP000623172"/>
    </source>
</evidence>
<dbReference type="InterPro" id="IPR035919">
    <property type="entry name" value="EAL_sf"/>
</dbReference>
<dbReference type="PROSITE" id="PS50883">
    <property type="entry name" value="EAL"/>
    <property type="match status" value="1"/>
</dbReference>
<comment type="caution">
    <text evidence="4">The sequence shown here is derived from an EMBL/GenBank/DDBJ whole genome shotgun (WGS) entry which is preliminary data.</text>
</comment>
<feature type="transmembrane region" description="Helical" evidence="1">
    <location>
        <begin position="12"/>
        <end position="34"/>
    </location>
</feature>
<dbReference type="PANTHER" id="PTHR33121:SF70">
    <property type="entry name" value="SIGNALING PROTEIN YKOW"/>
    <property type="match status" value="1"/>
</dbReference>
<dbReference type="Pfam" id="PF00563">
    <property type="entry name" value="EAL"/>
    <property type="match status" value="1"/>
</dbReference>
<dbReference type="AlphaFoldDB" id="A0A926HPL6"/>
<organism evidence="4 5">
    <name type="scientific">Gehongia tenuis</name>
    <dbReference type="NCBI Taxonomy" id="2763655"/>
    <lineage>
        <taxon>Bacteria</taxon>
        <taxon>Bacillati</taxon>
        <taxon>Bacillota</taxon>
        <taxon>Clostridia</taxon>
        <taxon>Christensenellales</taxon>
        <taxon>Christensenellaceae</taxon>
        <taxon>Gehongia</taxon>
    </lineage>
</organism>
<accession>A0A926HPL6</accession>
<dbReference type="EMBL" id="JACRSR010000001">
    <property type="protein sequence ID" value="MBC8531348.1"/>
    <property type="molecule type" value="Genomic_DNA"/>
</dbReference>
<dbReference type="InterPro" id="IPR043128">
    <property type="entry name" value="Rev_trsase/Diguanyl_cyclase"/>
</dbReference>
<feature type="domain" description="EAL" evidence="2">
    <location>
        <begin position="729"/>
        <end position="976"/>
    </location>
</feature>
<dbReference type="InterPro" id="IPR050706">
    <property type="entry name" value="Cyclic-di-GMP_PDE-like"/>
</dbReference>
<protein>
    <submittedName>
        <fullName evidence="4">EAL domain-containing protein</fullName>
    </submittedName>
</protein>
<keyword evidence="5" id="KW-1185">Reference proteome</keyword>
<dbReference type="InterPro" id="IPR000160">
    <property type="entry name" value="GGDEF_dom"/>
</dbReference>
<dbReference type="SMART" id="SM00267">
    <property type="entry name" value="GGDEF"/>
    <property type="match status" value="1"/>
</dbReference>
<gene>
    <name evidence="4" type="ORF">H8696_05740</name>
</gene>
<evidence type="ECO:0000259" key="3">
    <source>
        <dbReference type="PROSITE" id="PS50887"/>
    </source>
</evidence>
<reference evidence="4" key="1">
    <citation type="submission" date="2020-08" db="EMBL/GenBank/DDBJ databases">
        <title>Genome public.</title>
        <authorList>
            <person name="Liu C."/>
            <person name="Sun Q."/>
        </authorList>
    </citation>
    <scope>NUCLEOTIDE SEQUENCE</scope>
    <source>
        <strain evidence="4">NSJ-53</strain>
    </source>
</reference>
<dbReference type="SUPFAM" id="SSF141868">
    <property type="entry name" value="EAL domain-like"/>
    <property type="match status" value="1"/>
</dbReference>
<evidence type="ECO:0000313" key="4">
    <source>
        <dbReference type="EMBL" id="MBC8531348.1"/>
    </source>
</evidence>
<dbReference type="Pfam" id="PF00990">
    <property type="entry name" value="GGDEF"/>
    <property type="match status" value="1"/>
</dbReference>
<dbReference type="PANTHER" id="PTHR33121">
    <property type="entry name" value="CYCLIC DI-GMP PHOSPHODIESTERASE PDEF"/>
    <property type="match status" value="1"/>
</dbReference>
<keyword evidence="1" id="KW-0812">Transmembrane</keyword>
<dbReference type="Gene3D" id="6.10.340.10">
    <property type="match status" value="1"/>
</dbReference>
<proteinExistence type="predicted"/>
<dbReference type="InterPro" id="IPR001633">
    <property type="entry name" value="EAL_dom"/>
</dbReference>
<dbReference type="InterPro" id="IPR029787">
    <property type="entry name" value="Nucleotide_cyclase"/>
</dbReference>
<feature type="domain" description="GGDEF" evidence="3">
    <location>
        <begin position="585"/>
        <end position="720"/>
    </location>
</feature>
<dbReference type="NCBIfam" id="TIGR00254">
    <property type="entry name" value="GGDEF"/>
    <property type="match status" value="1"/>
</dbReference>